<gene>
    <name evidence="1" type="ORF">TK06_20940</name>
</gene>
<proteinExistence type="predicted"/>
<reference evidence="2" key="1">
    <citation type="submission" date="2016-04" db="EMBL/GenBank/DDBJ databases">
        <authorList>
            <person name="Ray J."/>
            <person name="Price M."/>
            <person name="Deutschbauer A."/>
        </authorList>
    </citation>
    <scope>NUCLEOTIDE SEQUENCE [LARGE SCALE GENOMIC DNA]</scope>
    <source>
        <strain evidence="2">FW300-N2E2</strain>
    </source>
</reference>
<sequence>MSPAWVSWEVSHGKEVARGSAGPAQLQAFKEREIHKQNDGFRSLPRSAWERRQGRSAFRFWKVTQSVTGCIPTQSGHDQTRDQGKVKKTAELAVFWFRAGQIQPD</sequence>
<dbReference type="AlphaFoldDB" id="A0A165ZJM0"/>
<dbReference type="EMBL" id="CP015225">
    <property type="protein sequence ID" value="AMZ73453.1"/>
    <property type="molecule type" value="Genomic_DNA"/>
</dbReference>
<reference evidence="1 2" key="2">
    <citation type="journal article" date="2018" name="Nature">
        <title>Mutant phenotypes for thousands of bacterial genes of unknown function.</title>
        <authorList>
            <person name="Price M.N."/>
            <person name="Wetmore K.M."/>
            <person name="Waters R.J."/>
            <person name="Callaghan M."/>
            <person name="Ray J."/>
            <person name="Liu H."/>
            <person name="Kuehl J.V."/>
            <person name="Melnyk R.A."/>
            <person name="Lamson J.S."/>
            <person name="Suh Y."/>
            <person name="Carlson H.K."/>
            <person name="Esquivel Z."/>
            <person name="Sadeeshkumar H."/>
            <person name="Chakraborty R."/>
            <person name="Zane G.M."/>
            <person name="Rubin B.E."/>
            <person name="Wall J.D."/>
            <person name="Visel A."/>
            <person name="Bristow J."/>
            <person name="Blow M.J."/>
            <person name="Arkin A.P."/>
            <person name="Deutschbauer A.M."/>
        </authorList>
    </citation>
    <scope>NUCLEOTIDE SEQUENCE [LARGE SCALE GENOMIC DNA]</scope>
    <source>
        <strain evidence="1 2">FW300-N2E2</strain>
    </source>
</reference>
<evidence type="ECO:0000313" key="1">
    <source>
        <dbReference type="EMBL" id="AMZ73453.1"/>
    </source>
</evidence>
<accession>A0A165ZJM0</accession>
<name>A0A165ZJM0_PSEFL</name>
<organism evidence="1 2">
    <name type="scientific">Pseudomonas fluorescens</name>
    <dbReference type="NCBI Taxonomy" id="294"/>
    <lineage>
        <taxon>Bacteria</taxon>
        <taxon>Pseudomonadati</taxon>
        <taxon>Pseudomonadota</taxon>
        <taxon>Gammaproteobacteria</taxon>
        <taxon>Pseudomonadales</taxon>
        <taxon>Pseudomonadaceae</taxon>
        <taxon>Pseudomonas</taxon>
    </lineage>
</organism>
<protein>
    <submittedName>
        <fullName evidence="1">Uncharacterized protein</fullName>
    </submittedName>
</protein>
<dbReference type="Proteomes" id="UP000076083">
    <property type="component" value="Chromosome"/>
</dbReference>
<evidence type="ECO:0000313" key="2">
    <source>
        <dbReference type="Proteomes" id="UP000076083"/>
    </source>
</evidence>